<gene>
    <name evidence="2" type="ORF">CLO192961_LOCUS345506</name>
</gene>
<name>A0ABY6UR63_BIOOC</name>
<evidence type="ECO:0000256" key="1">
    <source>
        <dbReference type="SAM" id="Phobius"/>
    </source>
</evidence>
<keyword evidence="3" id="KW-1185">Reference proteome</keyword>
<organism evidence="2 3">
    <name type="scientific">Bionectria ochroleuca</name>
    <name type="common">Gliocladium roseum</name>
    <dbReference type="NCBI Taxonomy" id="29856"/>
    <lineage>
        <taxon>Eukaryota</taxon>
        <taxon>Fungi</taxon>
        <taxon>Dikarya</taxon>
        <taxon>Ascomycota</taxon>
        <taxon>Pezizomycotina</taxon>
        <taxon>Sordariomycetes</taxon>
        <taxon>Hypocreomycetidae</taxon>
        <taxon>Hypocreales</taxon>
        <taxon>Bionectriaceae</taxon>
        <taxon>Clonostachys</taxon>
    </lineage>
</organism>
<proteinExistence type="predicted"/>
<keyword evidence="1" id="KW-1133">Transmembrane helix</keyword>
<dbReference type="Proteomes" id="UP000766486">
    <property type="component" value="Unassembled WGS sequence"/>
</dbReference>
<sequence>MEANSLIKLGQGSKQDLKVTVRIQVWHYSERGRWPEFNTELSRRFSREALGHWTAYPAEVIEPNDISIRDDYVPVEVDFVHGVATYNRPQGNPESGVRDVFKKVAPPIIYDYFISKLQSPPHSMNVYAVADGEEMAEIHIKMKYAHPARNGLPGRYYKGYVRSLIFAYMSSQGANIPKETDLVATTRKSLSQLSSKLPWLEDMLNKMESSVPENKTSDKTPTSSGPLVLLGNASSSFEKLRELVGELKPRLETLSSGGGLTNQGIATIHLSEYEQAMVRFNDEEIGKWNEKTSRHRKLFYSAGIATVGFAGIPALAFWNPNLAELLASTLAQAVELDPVAVTAQTIGVTGAASSGLATIYQYKEKSKARQSLGEAQKRANSGQHALKDVLETLRKTQATLALVYIVQVMRQPIACMGEEELARAVKMLGAICGISITQSIATVLLDKLLRACVELDTEYQNTMRTMNVEMDTVGRVVETT</sequence>
<dbReference type="EMBL" id="CABFNS010000861">
    <property type="protein sequence ID" value="VUC33275.1"/>
    <property type="molecule type" value="Genomic_DNA"/>
</dbReference>
<comment type="caution">
    <text evidence="2">The sequence shown here is derived from an EMBL/GenBank/DDBJ whole genome shotgun (WGS) entry which is preliminary data.</text>
</comment>
<keyword evidence="1" id="KW-0472">Membrane</keyword>
<accession>A0ABY6UR63</accession>
<evidence type="ECO:0000313" key="3">
    <source>
        <dbReference type="Proteomes" id="UP000766486"/>
    </source>
</evidence>
<evidence type="ECO:0000313" key="2">
    <source>
        <dbReference type="EMBL" id="VUC33275.1"/>
    </source>
</evidence>
<protein>
    <submittedName>
        <fullName evidence="2">Uncharacterized protein</fullName>
    </submittedName>
</protein>
<feature type="transmembrane region" description="Helical" evidence="1">
    <location>
        <begin position="298"/>
        <end position="318"/>
    </location>
</feature>
<reference evidence="2 3" key="1">
    <citation type="submission" date="2019-06" db="EMBL/GenBank/DDBJ databases">
        <authorList>
            <person name="Broberg M."/>
        </authorList>
    </citation>
    <scope>NUCLEOTIDE SEQUENCE [LARGE SCALE GENOMIC DNA]</scope>
</reference>
<feature type="transmembrane region" description="Helical" evidence="1">
    <location>
        <begin position="338"/>
        <end position="360"/>
    </location>
</feature>
<keyword evidence="1" id="KW-0812">Transmembrane</keyword>